<accession>A0A1H2C7S0</accession>
<dbReference type="Proteomes" id="UP000198688">
    <property type="component" value="Chromosome I"/>
</dbReference>
<dbReference type="RefSeq" id="WP_092547153.1">
    <property type="nucleotide sequence ID" value="NZ_BOMJ01000034.1"/>
</dbReference>
<evidence type="ECO:0000313" key="1">
    <source>
        <dbReference type="EMBL" id="SDT66568.1"/>
    </source>
</evidence>
<dbReference type="OrthoDB" id="10003709at2"/>
<evidence type="ECO:0008006" key="3">
    <source>
        <dbReference type="Google" id="ProtNLM"/>
    </source>
</evidence>
<dbReference type="AlphaFoldDB" id="A0A1H2C7S0"/>
<evidence type="ECO:0000313" key="2">
    <source>
        <dbReference type="Proteomes" id="UP000198688"/>
    </source>
</evidence>
<gene>
    <name evidence="1" type="ORF">SAMN04489716_5364</name>
</gene>
<organism evidence="1 2">
    <name type="scientific">Actinoplanes derwentensis</name>
    <dbReference type="NCBI Taxonomy" id="113562"/>
    <lineage>
        <taxon>Bacteria</taxon>
        <taxon>Bacillati</taxon>
        <taxon>Actinomycetota</taxon>
        <taxon>Actinomycetes</taxon>
        <taxon>Micromonosporales</taxon>
        <taxon>Micromonosporaceae</taxon>
        <taxon>Actinoplanes</taxon>
    </lineage>
</organism>
<keyword evidence="2" id="KW-1185">Reference proteome</keyword>
<protein>
    <recommendedName>
        <fullName evidence="3">WXG100 family type VII secretion target</fullName>
    </recommendedName>
</protein>
<reference evidence="1 2" key="1">
    <citation type="submission" date="2016-10" db="EMBL/GenBank/DDBJ databases">
        <authorList>
            <person name="de Groot N.N."/>
        </authorList>
    </citation>
    <scope>NUCLEOTIDE SEQUENCE [LARGE SCALE GENOMIC DNA]</scope>
    <source>
        <strain evidence="1 2">DSM 43941</strain>
    </source>
</reference>
<dbReference type="STRING" id="113562.SAMN04489716_5364"/>
<sequence length="106" mass="10573">MTGADQAAEADLAVIGRAIDALAAEVAGRLAGLRAELEPTRGLWAGARADLGPADEWTIAADGLLGRDGVVGLISDAMEITWTGYPGVGWADASGPLGGADAPMAD</sequence>
<proteinExistence type="predicted"/>
<name>A0A1H2C7S0_9ACTN</name>
<dbReference type="EMBL" id="LT629758">
    <property type="protein sequence ID" value="SDT66568.1"/>
    <property type="molecule type" value="Genomic_DNA"/>
</dbReference>